<name>A0AA49GS18_9BACT</name>
<feature type="domain" description="RagB/SusD" evidence="6">
    <location>
        <begin position="342"/>
        <end position="571"/>
    </location>
</feature>
<keyword evidence="3" id="KW-0732">Signal</keyword>
<evidence type="ECO:0000256" key="5">
    <source>
        <dbReference type="ARBA" id="ARBA00023237"/>
    </source>
</evidence>
<feature type="domain" description="SusD-like N-terminal" evidence="7">
    <location>
        <begin position="96"/>
        <end position="216"/>
    </location>
</feature>
<reference evidence="8" key="1">
    <citation type="journal article" date="2023" name="Comput. Struct. Biotechnol. J.">
        <title>Discovery of a novel marine Bacteroidetes with a rich repertoire of carbohydrate-active enzymes.</title>
        <authorList>
            <person name="Chen B."/>
            <person name="Liu G."/>
            <person name="Chen Q."/>
            <person name="Wang H."/>
            <person name="Liu L."/>
            <person name="Tang K."/>
        </authorList>
    </citation>
    <scope>NUCLEOTIDE SEQUENCE</scope>
    <source>
        <strain evidence="8">TK19036</strain>
    </source>
</reference>
<comment type="subcellular location">
    <subcellularLocation>
        <location evidence="1">Cell outer membrane</location>
    </subcellularLocation>
</comment>
<keyword evidence="5" id="KW-0998">Cell outer membrane</keyword>
<dbReference type="InterPro" id="IPR033985">
    <property type="entry name" value="SusD-like_N"/>
</dbReference>
<keyword evidence="4" id="KW-0472">Membrane</keyword>
<dbReference type="Gene3D" id="1.25.40.390">
    <property type="match status" value="1"/>
</dbReference>
<gene>
    <name evidence="8" type="ORF">K4G66_01035</name>
</gene>
<evidence type="ECO:0000256" key="3">
    <source>
        <dbReference type="ARBA" id="ARBA00022729"/>
    </source>
</evidence>
<proteinExistence type="inferred from homology"/>
<evidence type="ECO:0000256" key="4">
    <source>
        <dbReference type="ARBA" id="ARBA00023136"/>
    </source>
</evidence>
<dbReference type="SUPFAM" id="SSF48452">
    <property type="entry name" value="TPR-like"/>
    <property type="match status" value="1"/>
</dbReference>
<reference evidence="8" key="2">
    <citation type="journal article" date="2024" name="Antonie Van Leeuwenhoek">
        <title>Roseihalotalea indica gen. nov., sp. nov., a halophilic Bacteroidetes from mesopelagic Southwest Indian Ocean with higher carbohydrate metabolic potential.</title>
        <authorList>
            <person name="Chen B."/>
            <person name="Zhang M."/>
            <person name="Lin D."/>
            <person name="Ye J."/>
            <person name="Tang K."/>
        </authorList>
    </citation>
    <scope>NUCLEOTIDE SEQUENCE</scope>
    <source>
        <strain evidence="8">TK19036</strain>
    </source>
</reference>
<evidence type="ECO:0000259" key="7">
    <source>
        <dbReference type="Pfam" id="PF14322"/>
    </source>
</evidence>
<dbReference type="Pfam" id="PF07980">
    <property type="entry name" value="SusD_RagB"/>
    <property type="match status" value="1"/>
</dbReference>
<protein>
    <submittedName>
        <fullName evidence="8">RagB/SusD family nutrient uptake outer membrane protein</fullName>
    </submittedName>
</protein>
<evidence type="ECO:0000256" key="1">
    <source>
        <dbReference type="ARBA" id="ARBA00004442"/>
    </source>
</evidence>
<comment type="similarity">
    <text evidence="2">Belongs to the SusD family.</text>
</comment>
<dbReference type="GO" id="GO:0009279">
    <property type="term" value="C:cell outer membrane"/>
    <property type="evidence" value="ECO:0007669"/>
    <property type="project" value="UniProtKB-SubCell"/>
</dbReference>
<dbReference type="EMBL" id="CP120682">
    <property type="protein sequence ID" value="WKN37291.1"/>
    <property type="molecule type" value="Genomic_DNA"/>
</dbReference>
<dbReference type="PROSITE" id="PS51257">
    <property type="entry name" value="PROKAR_LIPOPROTEIN"/>
    <property type="match status" value="1"/>
</dbReference>
<evidence type="ECO:0000259" key="6">
    <source>
        <dbReference type="Pfam" id="PF07980"/>
    </source>
</evidence>
<evidence type="ECO:0000256" key="2">
    <source>
        <dbReference type="ARBA" id="ARBA00006275"/>
    </source>
</evidence>
<evidence type="ECO:0000313" key="8">
    <source>
        <dbReference type="EMBL" id="WKN37291.1"/>
    </source>
</evidence>
<sequence>MKLTINKLVIFLVLLLSIACSDDLLEPKPLSFFAPSNVYNEPAGFEAALVTMRKALTEGVTSSRRYYMVGEWAASEAGVPTFQMDWFQTTPYFDRYYTFLPLFSEAYGFIKNTNVLINRIDDIEWDTQEQRDAILAEGYWHRAYWYYWLVNAYGDVPFVGEEVEGAKLDYYTHSRWAILDKIQEDMEFAVEHLPETAVPGAITQGAGNHLLTKVYLANMEFDKAIAAATRIIDGPYSLMTERFGVDAEDQVRNLIWDLHRPANKNSPANTETILAMVDRFEAPNGAQSAGLYTMRHYHCSWWHNKNRDSEGLSGMLAEGPMYDSLGRGNPDLVSTPYGFYDIWNTDGYTWQTTPDLRRADKNWVDKHELLYNNPESVDFGKPVDPMNYADPQDSVHLNFPFPFYKTYVPQQDPSAVPMGGNGDWYIFRLAETYLLRAEAYYWKGDMASAANDINMVRERAQAEPITAADVTIDYIFDERARELFIESPRHSELVRASYIMASLGMNGYSLETFSENNWWYDRVMEHNIMYEIQPVIVGNSPRLSPHHVLWPIDANVITANTQGVINQNEGYIGAENNVPPLETIEAPEEID</sequence>
<dbReference type="InterPro" id="IPR012944">
    <property type="entry name" value="SusD_RagB_dom"/>
</dbReference>
<dbReference type="AlphaFoldDB" id="A0AA49GS18"/>
<dbReference type="InterPro" id="IPR011990">
    <property type="entry name" value="TPR-like_helical_dom_sf"/>
</dbReference>
<organism evidence="8">
    <name type="scientific">Roseihalotalea indica</name>
    <dbReference type="NCBI Taxonomy" id="2867963"/>
    <lineage>
        <taxon>Bacteria</taxon>
        <taxon>Pseudomonadati</taxon>
        <taxon>Bacteroidota</taxon>
        <taxon>Cytophagia</taxon>
        <taxon>Cytophagales</taxon>
        <taxon>Catalimonadaceae</taxon>
        <taxon>Roseihalotalea</taxon>
    </lineage>
</organism>
<accession>A0AA49GS18</accession>
<dbReference type="Pfam" id="PF14322">
    <property type="entry name" value="SusD-like_3"/>
    <property type="match status" value="1"/>
</dbReference>